<feature type="compositionally biased region" description="Basic and acidic residues" evidence="8">
    <location>
        <begin position="241"/>
        <end position="253"/>
    </location>
</feature>
<dbReference type="RefSeq" id="WP_324717729.1">
    <property type="nucleotide sequence ID" value="NZ_CP141615.1"/>
</dbReference>
<evidence type="ECO:0000256" key="3">
    <source>
        <dbReference type="ARBA" id="ARBA00022448"/>
    </source>
</evidence>
<dbReference type="InterPro" id="IPR002898">
    <property type="entry name" value="MotA_ExbB_proton_chnl"/>
</dbReference>
<keyword evidence="3" id="KW-0813">Transport</keyword>
<evidence type="ECO:0000313" key="12">
    <source>
        <dbReference type="Proteomes" id="UP001332192"/>
    </source>
</evidence>
<feature type="transmembrane region" description="Helical" evidence="9">
    <location>
        <begin position="32"/>
        <end position="50"/>
    </location>
</feature>
<evidence type="ECO:0000256" key="9">
    <source>
        <dbReference type="SAM" id="Phobius"/>
    </source>
</evidence>
<accession>A0ABZ1C128</accession>
<evidence type="ECO:0000259" key="10">
    <source>
        <dbReference type="Pfam" id="PF01618"/>
    </source>
</evidence>
<protein>
    <submittedName>
        <fullName evidence="11">MotA/TolQ/ExbB proton channel family protein</fullName>
    </submittedName>
</protein>
<keyword evidence="5 9" id="KW-0812">Transmembrane</keyword>
<comment type="similarity">
    <text evidence="2">Belongs to the MotA family.</text>
</comment>
<keyword evidence="7 9" id="KW-0472">Membrane</keyword>
<evidence type="ECO:0000256" key="2">
    <source>
        <dbReference type="ARBA" id="ARBA00008038"/>
    </source>
</evidence>
<feature type="domain" description="MotA/TolQ/ExbB proton channel" evidence="10">
    <location>
        <begin position="99"/>
        <end position="219"/>
    </location>
</feature>
<evidence type="ECO:0000256" key="6">
    <source>
        <dbReference type="ARBA" id="ARBA00022989"/>
    </source>
</evidence>
<feature type="region of interest" description="Disordered" evidence="8">
    <location>
        <begin position="241"/>
        <end position="278"/>
    </location>
</feature>
<sequence length="278" mass="30177">MDVTTILGILIGLGLIGGSIMIGGSILPYLDLPSLLLTMGGTVAATIINYRGRQLTNALRIIGIAAGHRSFQPDELIRLIVRLAEKARREGLLAMEEEAETIRDPFLRRGIQLVVDGTDPELVRNIMDIELTFIEERHRQGQALFESLAVYAPAFGMIGTLVGLIRMLGKLHDPATVGPAMSLALLTTLYGALAAYLVFTPIAGKLRVKNDEEVMIREMMIEGVLSIQAGENPRIVEEKLRSFLPPARKEPARSARPQPGRATSTPPQPAVTSGARAR</sequence>
<evidence type="ECO:0000256" key="8">
    <source>
        <dbReference type="SAM" id="MobiDB-lite"/>
    </source>
</evidence>
<dbReference type="PANTHER" id="PTHR30433">
    <property type="entry name" value="CHEMOTAXIS PROTEIN MOTA"/>
    <property type="match status" value="1"/>
</dbReference>
<keyword evidence="6 9" id="KW-1133">Transmembrane helix</keyword>
<evidence type="ECO:0000256" key="5">
    <source>
        <dbReference type="ARBA" id="ARBA00022692"/>
    </source>
</evidence>
<keyword evidence="12" id="KW-1185">Reference proteome</keyword>
<gene>
    <name evidence="11" type="ORF">U7230_05480</name>
</gene>
<proteinExistence type="inferred from homology"/>
<dbReference type="Proteomes" id="UP001332192">
    <property type="component" value="Chromosome"/>
</dbReference>
<evidence type="ECO:0000256" key="4">
    <source>
        <dbReference type="ARBA" id="ARBA00022475"/>
    </source>
</evidence>
<name>A0ABZ1C128_9FIRM</name>
<dbReference type="InterPro" id="IPR047055">
    <property type="entry name" value="MotA-like"/>
</dbReference>
<evidence type="ECO:0000256" key="1">
    <source>
        <dbReference type="ARBA" id="ARBA00004651"/>
    </source>
</evidence>
<dbReference type="EMBL" id="CP141615">
    <property type="protein sequence ID" value="WRP18456.1"/>
    <property type="molecule type" value="Genomic_DNA"/>
</dbReference>
<evidence type="ECO:0000313" key="11">
    <source>
        <dbReference type="EMBL" id="WRP18456.1"/>
    </source>
</evidence>
<dbReference type="PANTHER" id="PTHR30433:SF2">
    <property type="entry name" value="MOTILITY PROTEIN A"/>
    <property type="match status" value="1"/>
</dbReference>
<keyword evidence="4" id="KW-1003">Cell membrane</keyword>
<feature type="transmembrane region" description="Helical" evidence="9">
    <location>
        <begin position="148"/>
        <end position="168"/>
    </location>
</feature>
<comment type="subcellular location">
    <subcellularLocation>
        <location evidence="1">Cell membrane</location>
        <topology evidence="1">Multi-pass membrane protein</topology>
    </subcellularLocation>
</comment>
<dbReference type="Pfam" id="PF01618">
    <property type="entry name" value="MotA_ExbB"/>
    <property type="match status" value="1"/>
</dbReference>
<evidence type="ECO:0000256" key="7">
    <source>
        <dbReference type="ARBA" id="ARBA00023136"/>
    </source>
</evidence>
<dbReference type="InterPro" id="IPR000540">
    <property type="entry name" value="Flag_MotA_CS"/>
</dbReference>
<feature type="transmembrane region" description="Helical" evidence="9">
    <location>
        <begin position="7"/>
        <end position="26"/>
    </location>
</feature>
<organism evidence="11 12">
    <name type="scientific">Carboxydichorda subterranea</name>
    <dbReference type="NCBI Taxonomy" id="3109565"/>
    <lineage>
        <taxon>Bacteria</taxon>
        <taxon>Bacillati</taxon>
        <taxon>Bacillota</taxon>
        <taxon>Limnochordia</taxon>
        <taxon>Limnochordales</taxon>
        <taxon>Geochordaceae</taxon>
        <taxon>Carboxydichorda</taxon>
    </lineage>
</organism>
<dbReference type="PROSITE" id="PS01307">
    <property type="entry name" value="MOTA"/>
    <property type="match status" value="1"/>
</dbReference>
<reference evidence="11 12" key="1">
    <citation type="journal article" date="2024" name="Front. Microbiol.">
        <title>Novel thermophilic genera Geochorda gen. nov. and Carboxydochorda gen. nov. from the deep terrestrial subsurface reveal the ecophysiological diversity in the class Limnochordia.</title>
        <authorList>
            <person name="Karnachuk O.V."/>
            <person name="Lukina A.P."/>
            <person name="Avakyan M.R."/>
            <person name="Kadnikov V.V."/>
            <person name="Begmatov S."/>
            <person name="Beletsky A.V."/>
            <person name="Vlasova K.G."/>
            <person name="Novikov A.A."/>
            <person name="Shcherbakova V.A."/>
            <person name="Mardanov A.V."/>
            <person name="Ravin N.V."/>
        </authorList>
    </citation>
    <scope>NUCLEOTIDE SEQUENCE [LARGE SCALE GENOMIC DNA]</scope>
    <source>
        <strain evidence="11 12">L945</strain>
    </source>
</reference>
<feature type="transmembrane region" description="Helical" evidence="9">
    <location>
        <begin position="180"/>
        <end position="199"/>
    </location>
</feature>